<comment type="caution">
    <text evidence="8">The sequence shown here is derived from an EMBL/GenBank/DDBJ whole genome shotgun (WGS) entry which is preliminary data.</text>
</comment>
<dbReference type="SMART" id="SM00387">
    <property type="entry name" value="HATPase_c"/>
    <property type="match status" value="1"/>
</dbReference>
<dbReference type="PRINTS" id="PR00344">
    <property type="entry name" value="BCTRLSENSOR"/>
</dbReference>
<dbReference type="SMART" id="SM00388">
    <property type="entry name" value="HisKA"/>
    <property type="match status" value="1"/>
</dbReference>
<gene>
    <name evidence="8" type="ORF">ISM_12885</name>
</gene>
<keyword evidence="9" id="KW-1185">Reference proteome</keyword>
<dbReference type="GO" id="GO:0000155">
    <property type="term" value="F:phosphorelay sensor kinase activity"/>
    <property type="evidence" value="ECO:0007669"/>
    <property type="project" value="InterPro"/>
</dbReference>
<evidence type="ECO:0000256" key="4">
    <source>
        <dbReference type="ARBA" id="ARBA00022679"/>
    </source>
</evidence>
<dbReference type="PROSITE" id="PS50109">
    <property type="entry name" value="HIS_KIN"/>
    <property type="match status" value="1"/>
</dbReference>
<keyword evidence="3" id="KW-0597">Phosphoprotein</keyword>
<reference evidence="8 9" key="1">
    <citation type="submission" date="2005-12" db="EMBL/GenBank/DDBJ databases">
        <authorList>
            <person name="Moran M.A."/>
            <person name="Ferriera S."/>
            <person name="Johnson J."/>
            <person name="Kravitz S."/>
            <person name="Halpern A."/>
            <person name="Remington K."/>
            <person name="Beeson K."/>
            <person name="Tran B."/>
            <person name="Rogers Y.-H."/>
            <person name="Friedman R."/>
            <person name="Venter J.C."/>
        </authorList>
    </citation>
    <scope>NUCLEOTIDE SEQUENCE [LARGE SCALE GENOMIC DNA]</scope>
    <source>
        <strain evidence="9">ATCC BAA-591 / DSM 15170 / ISM</strain>
    </source>
</reference>
<dbReference type="InterPro" id="IPR036890">
    <property type="entry name" value="HATPase_C_sf"/>
</dbReference>
<dbReference type="InterPro" id="IPR007892">
    <property type="entry name" value="CHASE4"/>
</dbReference>
<dbReference type="Pfam" id="PF00512">
    <property type="entry name" value="HisKA"/>
    <property type="match status" value="1"/>
</dbReference>
<dbReference type="EC" id="2.7.13.3" evidence="2"/>
<dbReference type="eggNOG" id="COG2205">
    <property type="taxonomic scope" value="Bacteria"/>
</dbReference>
<dbReference type="Pfam" id="PF05228">
    <property type="entry name" value="CHASE4"/>
    <property type="match status" value="1"/>
</dbReference>
<dbReference type="InterPro" id="IPR005467">
    <property type="entry name" value="His_kinase_dom"/>
</dbReference>
<keyword evidence="4" id="KW-0808">Transferase</keyword>
<dbReference type="Gene3D" id="1.10.287.130">
    <property type="match status" value="1"/>
</dbReference>
<proteinExistence type="predicted"/>
<dbReference type="Gene3D" id="3.30.565.10">
    <property type="entry name" value="Histidine kinase-like ATPase, C-terminal domain"/>
    <property type="match status" value="1"/>
</dbReference>
<dbReference type="AlphaFoldDB" id="A3SMS1"/>
<sequence>MVFGLGLLSLSFIGLNAVNLVDEAAVAKQERIASRKLEQAVSKIPEQQRSATVWDHAVRKTMERDKVWMNANLGGWMQEYFGHDENYVLDKDNKPIFASAFGEVWSTEIYEARAQTIRPLVAEIREAIFQAKTKQEDISSILSEVEAWDVFDLKDKLAIVSVVPIVPDTENEFQNYVAENLHVAVRYVDDELANEISSPIELEKAAFKDLDSSLMAAHVPLTDRSGNVITWLSWTPDLPGTDLAYKLLPVLLLSASALISLITWVTFHLIRVSDKLQMSEATALSTIRMLEEAKDDAKVADLAKINFLSVVSHELRTPLTVILGYARLGAHLKQMPPARKLAQALESDNVCLDEVKKLADEIMESSVSGMVKIEKSGEHLLFLVNQLLDYARIETGRLEIEPEVCDITYVVAPVVEQMRVLTEEKGLELTTELKSAMVYADVVRTRQIVINLLGNAIKFTETGGVSLSVKEKVDVIEIVIQDSGIGIENKDLERVFKAFYQTDSSYSRTVEGVGLGLSIAKELANLEGGDITVSSEVGVGSTFTLTLEKA</sequence>
<accession>A3SMS1</accession>
<dbReference type="CDD" id="cd16922">
    <property type="entry name" value="HATPase_EvgS-ArcB-TorS-like"/>
    <property type="match status" value="1"/>
</dbReference>
<dbReference type="InterPro" id="IPR036097">
    <property type="entry name" value="HisK_dim/P_sf"/>
</dbReference>
<evidence type="ECO:0000256" key="2">
    <source>
        <dbReference type="ARBA" id="ARBA00012438"/>
    </source>
</evidence>
<keyword evidence="5" id="KW-0418">Kinase</keyword>
<dbReference type="InterPro" id="IPR003661">
    <property type="entry name" value="HisK_dim/P_dom"/>
</dbReference>
<evidence type="ECO:0000256" key="6">
    <source>
        <dbReference type="ARBA" id="ARBA00023012"/>
    </source>
</evidence>
<protein>
    <recommendedName>
        <fullName evidence="2">histidine kinase</fullName>
        <ecNumber evidence="2">2.7.13.3</ecNumber>
    </recommendedName>
</protein>
<evidence type="ECO:0000256" key="3">
    <source>
        <dbReference type="ARBA" id="ARBA00022553"/>
    </source>
</evidence>
<evidence type="ECO:0000313" key="8">
    <source>
        <dbReference type="EMBL" id="EAP75761.1"/>
    </source>
</evidence>
<dbReference type="FunFam" id="3.30.565.10:FF:000010">
    <property type="entry name" value="Sensor histidine kinase RcsC"/>
    <property type="match status" value="1"/>
</dbReference>
<keyword evidence="6" id="KW-0902">Two-component regulatory system</keyword>
<dbReference type="GO" id="GO:0009927">
    <property type="term" value="F:histidine phosphotransfer kinase activity"/>
    <property type="evidence" value="ECO:0007669"/>
    <property type="project" value="TreeGrafter"/>
</dbReference>
<dbReference type="SUPFAM" id="SSF47384">
    <property type="entry name" value="Homodimeric domain of signal transducing histidine kinase"/>
    <property type="match status" value="1"/>
</dbReference>
<dbReference type="STRING" id="89187.ISM_12885"/>
<dbReference type="InterPro" id="IPR003594">
    <property type="entry name" value="HATPase_dom"/>
</dbReference>
<dbReference type="PANTHER" id="PTHR43047:SF72">
    <property type="entry name" value="OSMOSENSING HISTIDINE PROTEIN KINASE SLN1"/>
    <property type="match status" value="1"/>
</dbReference>
<dbReference type="EMBL" id="AALY01000002">
    <property type="protein sequence ID" value="EAP75761.1"/>
    <property type="molecule type" value="Genomic_DNA"/>
</dbReference>
<dbReference type="PANTHER" id="PTHR43047">
    <property type="entry name" value="TWO-COMPONENT HISTIDINE PROTEIN KINASE"/>
    <property type="match status" value="1"/>
</dbReference>
<dbReference type="SUPFAM" id="SSF55874">
    <property type="entry name" value="ATPase domain of HSP90 chaperone/DNA topoisomerase II/histidine kinase"/>
    <property type="match status" value="1"/>
</dbReference>
<dbReference type="InterPro" id="IPR004358">
    <property type="entry name" value="Sig_transdc_His_kin-like_C"/>
</dbReference>
<name>A3SMS1_ROSNI</name>
<dbReference type="CDD" id="cd00082">
    <property type="entry name" value="HisKA"/>
    <property type="match status" value="1"/>
</dbReference>
<organism evidence="8 9">
    <name type="scientific">Roseovarius nubinhibens (strain ATCC BAA-591 / DSM 15170 / ISM)</name>
    <dbReference type="NCBI Taxonomy" id="89187"/>
    <lineage>
        <taxon>Bacteria</taxon>
        <taxon>Pseudomonadati</taxon>
        <taxon>Pseudomonadota</taxon>
        <taxon>Alphaproteobacteria</taxon>
        <taxon>Rhodobacterales</taxon>
        <taxon>Roseobacteraceae</taxon>
        <taxon>Roseovarius</taxon>
    </lineage>
</organism>
<dbReference type="HOGENOM" id="CLU_000445_114_70_5"/>
<dbReference type="Pfam" id="PF02518">
    <property type="entry name" value="HATPase_c"/>
    <property type="match status" value="1"/>
</dbReference>
<evidence type="ECO:0000313" key="9">
    <source>
        <dbReference type="Proteomes" id="UP000005954"/>
    </source>
</evidence>
<dbReference type="Proteomes" id="UP000005954">
    <property type="component" value="Unassembled WGS sequence"/>
</dbReference>
<evidence type="ECO:0000256" key="1">
    <source>
        <dbReference type="ARBA" id="ARBA00000085"/>
    </source>
</evidence>
<dbReference type="GO" id="GO:0005886">
    <property type="term" value="C:plasma membrane"/>
    <property type="evidence" value="ECO:0007669"/>
    <property type="project" value="TreeGrafter"/>
</dbReference>
<comment type="catalytic activity">
    <reaction evidence="1">
        <text>ATP + protein L-histidine = ADP + protein N-phospho-L-histidine.</text>
        <dbReference type="EC" id="2.7.13.3"/>
    </reaction>
</comment>
<evidence type="ECO:0000256" key="5">
    <source>
        <dbReference type="ARBA" id="ARBA00022777"/>
    </source>
</evidence>
<feature type="domain" description="Histidine kinase" evidence="7">
    <location>
        <begin position="310"/>
        <end position="550"/>
    </location>
</feature>
<evidence type="ECO:0000259" key="7">
    <source>
        <dbReference type="PROSITE" id="PS50109"/>
    </source>
</evidence>